<organism evidence="2 3">
    <name type="scientific">Taxus chinensis</name>
    <name type="common">Chinese yew</name>
    <name type="synonym">Taxus wallichiana var. chinensis</name>
    <dbReference type="NCBI Taxonomy" id="29808"/>
    <lineage>
        <taxon>Eukaryota</taxon>
        <taxon>Viridiplantae</taxon>
        <taxon>Streptophyta</taxon>
        <taxon>Embryophyta</taxon>
        <taxon>Tracheophyta</taxon>
        <taxon>Spermatophyta</taxon>
        <taxon>Pinopsida</taxon>
        <taxon>Pinidae</taxon>
        <taxon>Conifers II</taxon>
        <taxon>Cupressales</taxon>
        <taxon>Taxaceae</taxon>
        <taxon>Taxus</taxon>
    </lineage>
</organism>
<protein>
    <submittedName>
        <fullName evidence="2">Uncharacterized protein</fullName>
    </submittedName>
</protein>
<gene>
    <name evidence="2" type="ORF">KI387_005028</name>
</gene>
<feature type="compositionally biased region" description="Low complexity" evidence="1">
    <location>
        <begin position="67"/>
        <end position="77"/>
    </location>
</feature>
<feature type="compositionally biased region" description="Basic and acidic residues" evidence="1">
    <location>
        <begin position="41"/>
        <end position="50"/>
    </location>
</feature>
<evidence type="ECO:0000256" key="1">
    <source>
        <dbReference type="SAM" id="MobiDB-lite"/>
    </source>
</evidence>
<dbReference type="AlphaFoldDB" id="A0AA38GMZ5"/>
<feature type="compositionally biased region" description="Polar residues" evidence="1">
    <location>
        <begin position="21"/>
        <end position="35"/>
    </location>
</feature>
<reference evidence="2 3" key="1">
    <citation type="journal article" date="2021" name="Nat. Plants">
        <title>The Taxus genome provides insights into paclitaxel biosynthesis.</title>
        <authorList>
            <person name="Xiong X."/>
            <person name="Gou J."/>
            <person name="Liao Q."/>
            <person name="Li Y."/>
            <person name="Zhou Q."/>
            <person name="Bi G."/>
            <person name="Li C."/>
            <person name="Du R."/>
            <person name="Wang X."/>
            <person name="Sun T."/>
            <person name="Guo L."/>
            <person name="Liang H."/>
            <person name="Lu P."/>
            <person name="Wu Y."/>
            <person name="Zhang Z."/>
            <person name="Ro D.K."/>
            <person name="Shang Y."/>
            <person name="Huang S."/>
            <person name="Yan J."/>
        </authorList>
    </citation>
    <scope>NUCLEOTIDE SEQUENCE [LARGE SCALE GENOMIC DNA]</scope>
    <source>
        <strain evidence="2">Ta-2019</strain>
    </source>
</reference>
<feature type="non-terminal residue" evidence="2">
    <location>
        <position position="97"/>
    </location>
</feature>
<feature type="compositionally biased region" description="Basic and acidic residues" evidence="1">
    <location>
        <begin position="1"/>
        <end position="15"/>
    </location>
</feature>
<comment type="caution">
    <text evidence="2">The sequence shown here is derived from an EMBL/GenBank/DDBJ whole genome shotgun (WGS) entry which is preliminary data.</text>
</comment>
<name>A0AA38GMZ5_TAXCH</name>
<dbReference type="Proteomes" id="UP000824469">
    <property type="component" value="Unassembled WGS sequence"/>
</dbReference>
<evidence type="ECO:0000313" key="3">
    <source>
        <dbReference type="Proteomes" id="UP000824469"/>
    </source>
</evidence>
<proteinExistence type="predicted"/>
<sequence length="97" mass="10296">MEQAGEKDERSKEGNEGGGWQTRTSGLLRNSSHTPPNIRGRQKEAHDGLATRKGGRKPPPLLRSETDATTKGTDGAGLPSGTRVHPIMPTAIKGSVK</sequence>
<dbReference type="EMBL" id="JAHRHJ020000002">
    <property type="protein sequence ID" value="KAH9324850.1"/>
    <property type="molecule type" value="Genomic_DNA"/>
</dbReference>
<feature type="region of interest" description="Disordered" evidence="1">
    <location>
        <begin position="1"/>
        <end position="97"/>
    </location>
</feature>
<keyword evidence="3" id="KW-1185">Reference proteome</keyword>
<evidence type="ECO:0000313" key="2">
    <source>
        <dbReference type="EMBL" id="KAH9324850.1"/>
    </source>
</evidence>
<accession>A0AA38GMZ5</accession>